<dbReference type="Pfam" id="PF00078">
    <property type="entry name" value="RVT_1"/>
    <property type="match status" value="2"/>
</dbReference>
<sequence length="1539" mass="171841">HTLVPLHPLPGPAHRRKLYAHVVDSILLYGAPVWSTAALKRAFMQQAESAHQRACLRVIGGRPHVAYEATYVLAGIPPLALLADEQARLYGRRREDAKDEERLATLSNVYAPPRLSEMEFSALLANITEEARGRRPLVIAGDFNSWSTEWGCRETRPRASILLDSLALLDAVLLNTGDVPTFNGRQGSSIVDLTFVCETLTPRVKSWTVSGCYTHSNHQAIVFEIEDNGTSTRPSTRQSCRSNARTLDADRFSSAVSSASVAPGTAEDMASSLMSVITGACDASMSKVNPRRRRESVYWWTAEIADLRRSCLQARRLFQRLRSWQDDETHSSNYASVRYLLRVAIKTSKRRCWRQLCDEVNSDVWGKPYKIAMSRLRCPQTKQPSSPLLVRSAVAALFPRVPSGPALQLQRRAEEPIPAVTLEELKGAQSRIKDRSAPGPDGIPNSALKITIAARPDIFLRVYTTCLETCVFPSGWKRQRLVLIPKPGKPPDEPSSYRPLCMLDTMGKILEKITCDRLETFTERPGGLSERQYGFRKGRSTIDAIEDVISTARNAVVGRRWFRGTQKYCAVVTLDVRNAFNSARWDNILAALRRLLVPDYLLRIIASYFSARVPDYTTDDGPESNEVTAGVPQGSVFGPILWNVMYDAILRLNFHGDVRIVGFADDIAVVRGALQPLSLQTADHKTEALLITSRREVETITITVGDHSIRSSPSIRYLGLHIDAKLKFDHHLQTVSAKSAGVIGALTKIMPNFGGPTSSRRKLYAHVVDSIILYGAPIWSTATKKRAYIRLAEAAHRRACLRVIGGRPHVSYEATYVLAGNPSLALLADERTRLYGRRREDAKDEERLATLSKWQEAWDQSTKARWTHRLIPNIRVWIERRHGELNYHLTQLLTGHGFFKHHSRRYDQNHRAQCPVCPSSIENAEHVFYHCPRKKKTHITEEAGGKRPLIIAGDFNAWSTEWGCRATRQRVNTLLDAIAPLEAVLLNTGNTPTFTGALGYSIVDLTFASDTLASQVTSWAVSELYTHSHHQAIVFEIEIAGPPRPATRQSCKWNARSLDIECLTAMMAGAAVPPGPTEEMATRLMADITSACGASMTKWLLFSLVCLASQLCHHHSKQEQLYQPSPWKNFEEHAGGSRITLRLGRTEYKTPLSRSPLPPTLTSSCRCTRRACELVSFPRAGKDRGLSCCQSQASHPKNHRRIGRCVCWTQRARSWKDSSVIAWQPLLRALGASQITSTVFGRGDRRSTPSRTSSPMPEKPSRARDETAALKSTAPCELLDYDTDDGPETHRVTAGVPQGSVLGPILWNVMYDTIRSLNFRGSVKIVGFADDIALVAVAKHLWQIEHDLNSAIAQVRGALQDLSLETADHKTEVLLITSRKKTETITITVGDCMSIMSTPCIRYLGLHIDSKLRFDQHLRIVSEKAARVAGALAKIMPNIGGPRSSYFKSHSQRYDNTLSALCPACPITVEDAEHVFFRCPRFHEETQTSPSRRNRTRKHRQAHARNRRQFDGGSVFRAISCHQTEARGARGVKTIWTML</sequence>
<proteinExistence type="predicted"/>
<dbReference type="CDD" id="cd01650">
    <property type="entry name" value="RT_nLTR_like"/>
    <property type="match status" value="1"/>
</dbReference>
<dbReference type="InterPro" id="IPR005135">
    <property type="entry name" value="Endo/exonuclease/phosphatase"/>
</dbReference>
<dbReference type="SUPFAM" id="SSF56219">
    <property type="entry name" value="DNase I-like"/>
    <property type="match status" value="2"/>
</dbReference>
<gene>
    <name evidence="3" type="ORF">TBRA_LOCUS8746</name>
</gene>
<dbReference type="PROSITE" id="PS50878">
    <property type="entry name" value="RT_POL"/>
    <property type="match status" value="1"/>
</dbReference>
<feature type="region of interest" description="Disordered" evidence="1">
    <location>
        <begin position="1238"/>
        <end position="1267"/>
    </location>
</feature>
<dbReference type="PANTHER" id="PTHR19446">
    <property type="entry name" value="REVERSE TRANSCRIPTASES"/>
    <property type="match status" value="1"/>
</dbReference>
<dbReference type="OrthoDB" id="7697131at2759"/>
<dbReference type="InterPro" id="IPR036691">
    <property type="entry name" value="Endo/exonu/phosph_ase_sf"/>
</dbReference>
<name>A0A6H5IIK5_9HYME</name>
<dbReference type="Gene3D" id="3.60.10.10">
    <property type="entry name" value="Endonuclease/exonuclease/phosphatase"/>
    <property type="match status" value="2"/>
</dbReference>
<dbReference type="InterPro" id="IPR000477">
    <property type="entry name" value="RT_dom"/>
</dbReference>
<dbReference type="Pfam" id="PF14529">
    <property type="entry name" value="Exo_endo_phos_2"/>
    <property type="match status" value="2"/>
</dbReference>
<dbReference type="Proteomes" id="UP000479190">
    <property type="component" value="Unassembled WGS sequence"/>
</dbReference>
<reference evidence="3 4" key="1">
    <citation type="submission" date="2020-02" db="EMBL/GenBank/DDBJ databases">
        <authorList>
            <person name="Ferguson B K."/>
        </authorList>
    </citation>
    <scope>NUCLEOTIDE SEQUENCE [LARGE SCALE GENOMIC DNA]</scope>
</reference>
<dbReference type="GO" id="GO:0071897">
    <property type="term" value="P:DNA biosynthetic process"/>
    <property type="evidence" value="ECO:0007669"/>
    <property type="project" value="UniProtKB-ARBA"/>
</dbReference>
<evidence type="ECO:0000313" key="4">
    <source>
        <dbReference type="Proteomes" id="UP000479190"/>
    </source>
</evidence>
<dbReference type="EMBL" id="CADCXV010000833">
    <property type="protein sequence ID" value="CAB0036901.1"/>
    <property type="molecule type" value="Genomic_DNA"/>
</dbReference>
<evidence type="ECO:0000313" key="3">
    <source>
        <dbReference type="EMBL" id="CAB0036901.1"/>
    </source>
</evidence>
<feature type="non-terminal residue" evidence="3">
    <location>
        <position position="1"/>
    </location>
</feature>
<dbReference type="GO" id="GO:0003824">
    <property type="term" value="F:catalytic activity"/>
    <property type="evidence" value="ECO:0007669"/>
    <property type="project" value="InterPro"/>
</dbReference>
<accession>A0A6H5IIK5</accession>
<feature type="region of interest" description="Disordered" evidence="1">
    <location>
        <begin position="1486"/>
        <end position="1509"/>
    </location>
</feature>
<feature type="compositionally biased region" description="Basic residues" evidence="1">
    <location>
        <begin position="1492"/>
        <end position="1507"/>
    </location>
</feature>
<keyword evidence="4" id="KW-1185">Reference proteome</keyword>
<protein>
    <recommendedName>
        <fullName evidence="2">Reverse transcriptase domain-containing protein</fullName>
    </recommendedName>
</protein>
<evidence type="ECO:0000256" key="1">
    <source>
        <dbReference type="SAM" id="MobiDB-lite"/>
    </source>
</evidence>
<dbReference type="SUPFAM" id="SSF56672">
    <property type="entry name" value="DNA/RNA polymerases"/>
    <property type="match status" value="1"/>
</dbReference>
<evidence type="ECO:0000259" key="2">
    <source>
        <dbReference type="PROSITE" id="PS50878"/>
    </source>
</evidence>
<feature type="domain" description="Reverse transcriptase" evidence="2">
    <location>
        <begin position="465"/>
        <end position="722"/>
    </location>
</feature>
<dbReference type="InterPro" id="IPR043502">
    <property type="entry name" value="DNA/RNA_pol_sf"/>
</dbReference>
<organism evidence="3 4">
    <name type="scientific">Trichogramma brassicae</name>
    <dbReference type="NCBI Taxonomy" id="86971"/>
    <lineage>
        <taxon>Eukaryota</taxon>
        <taxon>Metazoa</taxon>
        <taxon>Ecdysozoa</taxon>
        <taxon>Arthropoda</taxon>
        <taxon>Hexapoda</taxon>
        <taxon>Insecta</taxon>
        <taxon>Pterygota</taxon>
        <taxon>Neoptera</taxon>
        <taxon>Endopterygota</taxon>
        <taxon>Hymenoptera</taxon>
        <taxon>Apocrita</taxon>
        <taxon>Proctotrupomorpha</taxon>
        <taxon>Chalcidoidea</taxon>
        <taxon>Trichogrammatidae</taxon>
        <taxon>Trichogramma</taxon>
    </lineage>
</organism>